<dbReference type="Ensembl" id="ENSPFOT00000028586.1">
    <property type="protein sequence ID" value="ENSPFOP00000023208.1"/>
    <property type="gene ID" value="ENSPFOG00000006577.2"/>
</dbReference>
<evidence type="ECO:0000259" key="3">
    <source>
        <dbReference type="PROSITE" id="PS50050"/>
    </source>
</evidence>
<dbReference type="PANTHER" id="PTHR14657:SF2">
    <property type="entry name" value="IGF-LIKE FAMILY RECEPTOR 1"/>
    <property type="match status" value="1"/>
</dbReference>
<evidence type="ECO:0000256" key="2">
    <source>
        <dbReference type="SAM" id="Phobius"/>
    </source>
</evidence>
<comment type="caution">
    <text evidence="1">Lacks conserved residue(s) required for the propagation of feature annotation.</text>
</comment>
<dbReference type="Pfam" id="PF00020">
    <property type="entry name" value="TNFR_c6"/>
    <property type="match status" value="1"/>
</dbReference>
<reference evidence="4" key="3">
    <citation type="submission" date="2025-09" db="UniProtKB">
        <authorList>
            <consortium name="Ensembl"/>
        </authorList>
    </citation>
    <scope>IDENTIFICATION</scope>
</reference>
<dbReference type="SMART" id="SM00208">
    <property type="entry name" value="TNFR"/>
    <property type="match status" value="1"/>
</dbReference>
<evidence type="ECO:0000313" key="5">
    <source>
        <dbReference type="Proteomes" id="UP000028760"/>
    </source>
</evidence>
<dbReference type="PROSITE" id="PS00652">
    <property type="entry name" value="TNFR_NGFR_1"/>
    <property type="match status" value="1"/>
</dbReference>
<keyword evidence="2" id="KW-0812">Transmembrane</keyword>
<dbReference type="Gene3D" id="1.10.533.10">
    <property type="entry name" value="Death Domain, Fas"/>
    <property type="match status" value="1"/>
</dbReference>
<dbReference type="InterPro" id="IPR001368">
    <property type="entry name" value="TNFR/NGFR_Cys_rich_reg"/>
</dbReference>
<dbReference type="PROSITE" id="PS50050">
    <property type="entry name" value="TNFR_NGFR_2"/>
    <property type="match status" value="1"/>
</dbReference>
<feature type="domain" description="TNFR-Cys" evidence="3">
    <location>
        <begin position="49"/>
        <end position="87"/>
    </location>
</feature>
<feature type="disulfide bond" evidence="1">
    <location>
        <begin position="69"/>
        <end position="87"/>
    </location>
</feature>
<accession>A0A096LVL7</accession>
<keyword evidence="2" id="KW-0472">Membrane</keyword>
<feature type="disulfide bond" evidence="1">
    <location>
        <begin position="66"/>
        <end position="79"/>
    </location>
</feature>
<feature type="repeat" description="TNFR-Cys" evidence="1">
    <location>
        <begin position="49"/>
        <end position="87"/>
    </location>
</feature>
<keyword evidence="2" id="KW-1133">Transmembrane helix</keyword>
<evidence type="ECO:0000313" key="4">
    <source>
        <dbReference type="Ensembl" id="ENSPFOP00000023208.1"/>
    </source>
</evidence>
<dbReference type="PANTHER" id="PTHR14657">
    <property type="entry name" value="IGF-LIKE FAMILY RECEPTOR 1"/>
    <property type="match status" value="1"/>
</dbReference>
<dbReference type="InterPro" id="IPR011029">
    <property type="entry name" value="DEATH-like_dom_sf"/>
</dbReference>
<dbReference type="GO" id="GO:0005886">
    <property type="term" value="C:plasma membrane"/>
    <property type="evidence" value="ECO:0007669"/>
    <property type="project" value="TreeGrafter"/>
</dbReference>
<reference evidence="5" key="1">
    <citation type="submission" date="2013-10" db="EMBL/GenBank/DDBJ databases">
        <authorList>
            <person name="Schartl M."/>
            <person name="Warren W."/>
        </authorList>
    </citation>
    <scope>NUCLEOTIDE SEQUENCE [LARGE SCALE GENOMIC DNA]</scope>
    <source>
        <strain evidence="5">female</strain>
    </source>
</reference>
<organism evidence="4 5">
    <name type="scientific">Poecilia formosa</name>
    <name type="common">Amazon molly</name>
    <name type="synonym">Limia formosa</name>
    <dbReference type="NCBI Taxonomy" id="48698"/>
    <lineage>
        <taxon>Eukaryota</taxon>
        <taxon>Metazoa</taxon>
        <taxon>Chordata</taxon>
        <taxon>Craniata</taxon>
        <taxon>Vertebrata</taxon>
        <taxon>Euteleostomi</taxon>
        <taxon>Actinopterygii</taxon>
        <taxon>Neopterygii</taxon>
        <taxon>Teleostei</taxon>
        <taxon>Neoteleostei</taxon>
        <taxon>Acanthomorphata</taxon>
        <taxon>Ovalentaria</taxon>
        <taxon>Atherinomorphae</taxon>
        <taxon>Cyprinodontiformes</taxon>
        <taxon>Poeciliidae</taxon>
        <taxon>Poeciliinae</taxon>
        <taxon>Poecilia</taxon>
    </lineage>
</organism>
<dbReference type="AlphaFoldDB" id="A0A096LVL7"/>
<dbReference type="InterPro" id="IPR042355">
    <property type="entry name" value="IGFLR1"/>
</dbReference>
<dbReference type="SUPFAM" id="SSF47986">
    <property type="entry name" value="DEATH domain"/>
    <property type="match status" value="1"/>
</dbReference>
<keyword evidence="5" id="KW-1185">Reference proteome</keyword>
<dbReference type="GeneTree" id="ENSGT00390000005702"/>
<dbReference type="Gene3D" id="2.10.50.10">
    <property type="entry name" value="Tumor Necrosis Factor Receptor, subunit A, domain 2"/>
    <property type="match status" value="1"/>
</dbReference>
<feature type="transmembrane region" description="Helical" evidence="2">
    <location>
        <begin position="110"/>
        <end position="127"/>
    </location>
</feature>
<feature type="transmembrane region" description="Helical" evidence="2">
    <location>
        <begin position="147"/>
        <end position="167"/>
    </location>
</feature>
<reference evidence="4" key="2">
    <citation type="submission" date="2025-08" db="UniProtKB">
        <authorList>
            <consortium name="Ensembl"/>
        </authorList>
    </citation>
    <scope>IDENTIFICATION</scope>
</reference>
<dbReference type="OMA" id="HLCRPKE"/>
<sequence>KMGYSKKCRNLTTFWDESTNRCEPCAGSEVQPNCGRDDENGYHSDTHKKCNPNTFNDGSQYYCQECSACPPGTLVVKNCTSVSDTICQEISDVTVCGEEWEKLRVASQEYKLAMVILVILRTSLSPFSQTHAYITTASSSSQHAAPWTVPIIVILLIIFLVAALCALMMKKRRGMQICYQNEINLFTGVCKKVFDKRRTSYQNEGFSPIQAERNSEVLCDMLNADILSAPLHKVLDDLDVLEELVILLDPDTQGIKSTKHLASHCSFPSTWITYTYSMKDTKSPLKAVLEGVTSKQPDWTVGHLAKLLRQMNRNDAISVLAKLRPTPKSFT</sequence>
<dbReference type="Proteomes" id="UP000028760">
    <property type="component" value="Unassembled WGS sequence"/>
</dbReference>
<evidence type="ECO:0000256" key="1">
    <source>
        <dbReference type="PROSITE-ProRule" id="PRU00206"/>
    </source>
</evidence>
<protein>
    <submittedName>
        <fullName evidence="4">IGF-like family receptor 1</fullName>
    </submittedName>
</protein>
<dbReference type="EMBL" id="AYCK01007823">
    <property type="status" value="NOT_ANNOTATED_CDS"/>
    <property type="molecule type" value="Genomic_DNA"/>
</dbReference>
<keyword evidence="1" id="KW-1015">Disulfide bond</keyword>
<name>A0A096LVL7_POEFO</name>
<proteinExistence type="predicted"/>